<reference evidence="6" key="3">
    <citation type="submission" date="2015-06" db="UniProtKB">
        <authorList>
            <consortium name="EnsemblMetazoa"/>
        </authorList>
    </citation>
    <scope>IDENTIFICATION</scope>
</reference>
<reference evidence="5 7" key="2">
    <citation type="journal article" date="2013" name="Nature">
        <title>Insights into bilaterian evolution from three spiralian genomes.</title>
        <authorList>
            <person name="Simakov O."/>
            <person name="Marletaz F."/>
            <person name="Cho S.J."/>
            <person name="Edsinger-Gonzales E."/>
            <person name="Havlak P."/>
            <person name="Hellsten U."/>
            <person name="Kuo D.H."/>
            <person name="Larsson T."/>
            <person name="Lv J."/>
            <person name="Arendt D."/>
            <person name="Savage R."/>
            <person name="Osoegawa K."/>
            <person name="de Jong P."/>
            <person name="Grimwood J."/>
            <person name="Chapman J.A."/>
            <person name="Shapiro H."/>
            <person name="Aerts A."/>
            <person name="Otillar R.P."/>
            <person name="Terry A.Y."/>
            <person name="Boore J.L."/>
            <person name="Grigoriev I.V."/>
            <person name="Lindberg D.R."/>
            <person name="Seaver E.C."/>
            <person name="Weisblat D.A."/>
            <person name="Putnam N.H."/>
            <person name="Rokhsar D.S."/>
        </authorList>
    </citation>
    <scope>NUCLEOTIDE SEQUENCE</scope>
    <source>
        <strain evidence="5 7">I ESC-2004</strain>
    </source>
</reference>
<feature type="domain" description="Acetyl-CoA hydrolase/transferase C-terminal" evidence="4">
    <location>
        <begin position="316"/>
        <end position="469"/>
    </location>
</feature>
<evidence type="ECO:0000256" key="2">
    <source>
        <dbReference type="ARBA" id="ARBA00022679"/>
    </source>
</evidence>
<dbReference type="OMA" id="HSEMFAG"/>
<dbReference type="HOGENOM" id="CLU_030703_1_1_1"/>
<dbReference type="GO" id="GO:0006083">
    <property type="term" value="P:acetate metabolic process"/>
    <property type="evidence" value="ECO:0007669"/>
    <property type="project" value="InterPro"/>
</dbReference>
<gene>
    <name evidence="5" type="ORF">CAPTEDRAFT_152183</name>
</gene>
<dbReference type="Pfam" id="PF13336">
    <property type="entry name" value="AcetylCoA_hyd_C"/>
    <property type="match status" value="1"/>
</dbReference>
<accession>R7TL29</accession>
<dbReference type="Gene3D" id="3.40.1080.20">
    <property type="entry name" value="Acetyl-CoA hydrolase/transferase C-terminal domain"/>
    <property type="match status" value="1"/>
</dbReference>
<reference evidence="7" key="1">
    <citation type="submission" date="2012-12" db="EMBL/GenBank/DDBJ databases">
        <authorList>
            <person name="Hellsten U."/>
            <person name="Grimwood J."/>
            <person name="Chapman J.A."/>
            <person name="Shapiro H."/>
            <person name="Aerts A."/>
            <person name="Otillar R.P."/>
            <person name="Terry A.Y."/>
            <person name="Boore J.L."/>
            <person name="Simakov O."/>
            <person name="Marletaz F."/>
            <person name="Cho S.-J."/>
            <person name="Edsinger-Gonzales E."/>
            <person name="Havlak P."/>
            <person name="Kuo D.-H."/>
            <person name="Larsson T."/>
            <person name="Lv J."/>
            <person name="Arendt D."/>
            <person name="Savage R."/>
            <person name="Osoegawa K."/>
            <person name="de Jong P."/>
            <person name="Lindberg D.R."/>
            <person name="Seaver E.C."/>
            <person name="Weisblat D.A."/>
            <person name="Putnam N.H."/>
            <person name="Grigoriev I.V."/>
            <person name="Rokhsar D.S."/>
        </authorList>
    </citation>
    <scope>NUCLEOTIDE SEQUENCE</scope>
    <source>
        <strain evidence="7">I ESC-2004</strain>
    </source>
</reference>
<keyword evidence="2" id="KW-0808">Transferase</keyword>
<evidence type="ECO:0000313" key="6">
    <source>
        <dbReference type="EnsemblMetazoa" id="CapteP152183"/>
    </source>
</evidence>
<dbReference type="GO" id="GO:0008775">
    <property type="term" value="F:acetate CoA-transferase activity"/>
    <property type="evidence" value="ECO:0007669"/>
    <property type="project" value="InterPro"/>
</dbReference>
<dbReference type="PANTHER" id="PTHR21432:SF20">
    <property type="entry name" value="ACETYL-COA HYDROLASE"/>
    <property type="match status" value="1"/>
</dbReference>
<dbReference type="FunFam" id="3.40.1080.20:FF:000002">
    <property type="entry name" value="Acetyl-CoA hydrolase/transferase"/>
    <property type="match status" value="1"/>
</dbReference>
<dbReference type="Gene3D" id="3.30.750.70">
    <property type="entry name" value="4-hydroxybutyrate coenzyme like domains"/>
    <property type="match status" value="1"/>
</dbReference>
<dbReference type="InterPro" id="IPR037171">
    <property type="entry name" value="NagB/RpiA_transferase-like"/>
</dbReference>
<dbReference type="EMBL" id="KB309449">
    <property type="protein sequence ID" value="ELT94354.1"/>
    <property type="molecule type" value="Genomic_DNA"/>
</dbReference>
<dbReference type="Gene3D" id="3.40.1080.10">
    <property type="entry name" value="Glutaconate Coenzyme A-transferase"/>
    <property type="match status" value="1"/>
</dbReference>
<keyword evidence="7" id="KW-1185">Reference proteome</keyword>
<dbReference type="STRING" id="283909.R7TL29"/>
<evidence type="ECO:0000259" key="3">
    <source>
        <dbReference type="Pfam" id="PF02550"/>
    </source>
</evidence>
<dbReference type="InterPro" id="IPR038460">
    <property type="entry name" value="AcetylCoA_hyd_C_sf"/>
</dbReference>
<organism evidence="5">
    <name type="scientific">Capitella teleta</name>
    <name type="common">Polychaete worm</name>
    <dbReference type="NCBI Taxonomy" id="283909"/>
    <lineage>
        <taxon>Eukaryota</taxon>
        <taxon>Metazoa</taxon>
        <taxon>Spiralia</taxon>
        <taxon>Lophotrochozoa</taxon>
        <taxon>Annelida</taxon>
        <taxon>Polychaeta</taxon>
        <taxon>Sedentaria</taxon>
        <taxon>Scolecida</taxon>
        <taxon>Capitellidae</taxon>
        <taxon>Capitella</taxon>
    </lineage>
</organism>
<dbReference type="InterPro" id="IPR003702">
    <property type="entry name" value="ActCoA_hydro_N"/>
</dbReference>
<dbReference type="PANTHER" id="PTHR21432">
    <property type="entry name" value="ACETYL-COA HYDROLASE-RELATED"/>
    <property type="match status" value="1"/>
</dbReference>
<dbReference type="OrthoDB" id="10250396at2759"/>
<comment type="similarity">
    <text evidence="1">Belongs to the acetyl-CoA hydrolase/transferase family.</text>
</comment>
<dbReference type="EnsemblMetazoa" id="CapteT152183">
    <property type="protein sequence ID" value="CapteP152183"/>
    <property type="gene ID" value="CapteG152183"/>
</dbReference>
<dbReference type="EMBL" id="AMQN01002516">
    <property type="status" value="NOT_ANNOTATED_CDS"/>
    <property type="molecule type" value="Genomic_DNA"/>
</dbReference>
<dbReference type="InterPro" id="IPR026888">
    <property type="entry name" value="AcetylCoA_hyd_C"/>
</dbReference>
<dbReference type="SUPFAM" id="SSF100950">
    <property type="entry name" value="NagB/RpiA/CoA transferase-like"/>
    <property type="match status" value="2"/>
</dbReference>
<dbReference type="FunCoup" id="R7TL29">
    <property type="interactions" value="521"/>
</dbReference>
<dbReference type="EMBL" id="AMQN01002515">
    <property type="status" value="NOT_ANNOTATED_CDS"/>
    <property type="molecule type" value="Genomic_DNA"/>
</dbReference>
<evidence type="ECO:0000256" key="1">
    <source>
        <dbReference type="ARBA" id="ARBA00009632"/>
    </source>
</evidence>
<proteinExistence type="inferred from homology"/>
<dbReference type="AlphaFoldDB" id="R7TL29"/>
<dbReference type="Pfam" id="PF02550">
    <property type="entry name" value="AcetylCoA_hydro"/>
    <property type="match status" value="1"/>
</dbReference>
<dbReference type="Proteomes" id="UP000014760">
    <property type="component" value="Unassembled WGS sequence"/>
</dbReference>
<evidence type="ECO:0000313" key="7">
    <source>
        <dbReference type="Proteomes" id="UP000014760"/>
    </source>
</evidence>
<sequence length="480" mass="52660">MSAATLRSLFTGVRNIGRTLSRADRIYQSPKRSFYLYSPEPFHPIPDKEPKWTTAEDAVEVVTSGMTIYVHGCAATPNVLLEALCKHGIESRIRNVELNHIHTEGPAIYNEPEYDGIFRSNSMFIGGNCRKAVADGRGDFVPIFLSEIPLLFRRKIYNVDVALIQVSPPDNHGFCTLGPSVDCTRAAVQNAKYIIAQVNPNMPRTFGDGVIHMSHCDVMVQVNEPLPELHITPMTEEENKIGALIAENLVQDGATLQMGIGSIPDCVLAKLKDHRDLGVHSEMFSDGIIDLVECGAITNARKVIQTGKIVGGFALGTNRLYRFMNNNPMVVMNDIAMVNNTAIICQNPKVTAINSCIEVDLTGQVVSDSIGTRMYSGVGGQIDFIRGAALGLDGQGKPILAMPSTTKRGDSKIVTTLREGAGVVTTRAHVHYVVTEYGIAYLFGKNLRQRAYELIRIAHPDHREALETAAFERLRVMPCP</sequence>
<dbReference type="GO" id="GO:0005739">
    <property type="term" value="C:mitochondrion"/>
    <property type="evidence" value="ECO:0007669"/>
    <property type="project" value="TreeGrafter"/>
</dbReference>
<feature type="domain" description="Acetyl-CoA hydrolase/transferase N-terminal" evidence="3">
    <location>
        <begin position="53"/>
        <end position="224"/>
    </location>
</feature>
<dbReference type="InterPro" id="IPR046433">
    <property type="entry name" value="ActCoA_hydro"/>
</dbReference>
<name>R7TL29_CAPTE</name>
<evidence type="ECO:0000313" key="5">
    <source>
        <dbReference type="EMBL" id="ELT94354.1"/>
    </source>
</evidence>
<evidence type="ECO:0000259" key="4">
    <source>
        <dbReference type="Pfam" id="PF13336"/>
    </source>
</evidence>
<protein>
    <submittedName>
        <fullName evidence="5 6">Uncharacterized protein</fullName>
    </submittedName>
</protein>